<accession>A0A6A8DP13</accession>
<dbReference type="InterPro" id="IPR036188">
    <property type="entry name" value="FAD/NAD-bd_sf"/>
</dbReference>
<gene>
    <name evidence="15" type="primary">nadB</name>
    <name evidence="15" type="ORF">GH741_09870</name>
</gene>
<name>A0A6A8DP13_9BACI</name>
<dbReference type="GO" id="GO:0008734">
    <property type="term" value="F:L-aspartate oxidase activity"/>
    <property type="evidence" value="ECO:0007669"/>
    <property type="project" value="UniProtKB-UniRule"/>
</dbReference>
<evidence type="ECO:0000256" key="7">
    <source>
        <dbReference type="ARBA" id="ARBA00022642"/>
    </source>
</evidence>
<comment type="function">
    <text evidence="12">Catalyzes the oxidation of L-aspartate to iminoaspartate.</text>
</comment>
<dbReference type="PANTHER" id="PTHR42716:SF2">
    <property type="entry name" value="L-ASPARTATE OXIDASE, CHLOROPLASTIC"/>
    <property type="match status" value="1"/>
</dbReference>
<dbReference type="AlphaFoldDB" id="A0A6A8DP13"/>
<evidence type="ECO:0000259" key="14">
    <source>
        <dbReference type="Pfam" id="PF02910"/>
    </source>
</evidence>
<proteinExistence type="inferred from homology"/>
<evidence type="ECO:0000256" key="11">
    <source>
        <dbReference type="NCBIfam" id="TIGR00551"/>
    </source>
</evidence>
<evidence type="ECO:0000256" key="3">
    <source>
        <dbReference type="ARBA" id="ARBA00008562"/>
    </source>
</evidence>
<dbReference type="SUPFAM" id="SSF56425">
    <property type="entry name" value="Succinate dehydrogenase/fumarate reductase flavoprotein, catalytic domain"/>
    <property type="match status" value="1"/>
</dbReference>
<dbReference type="InterPro" id="IPR027477">
    <property type="entry name" value="Succ_DH/fumarate_Rdtase_cat_sf"/>
</dbReference>
<feature type="domain" description="Fumarate reductase/succinate dehydrogenase flavoprotein-like C-terminal" evidence="14">
    <location>
        <begin position="430"/>
        <end position="511"/>
    </location>
</feature>
<evidence type="ECO:0000256" key="12">
    <source>
        <dbReference type="RuleBase" id="RU362049"/>
    </source>
</evidence>
<dbReference type="EMBL" id="WJNG01000007">
    <property type="protein sequence ID" value="MRH42992.1"/>
    <property type="molecule type" value="Genomic_DNA"/>
</dbReference>
<comment type="catalytic activity">
    <reaction evidence="10">
        <text>L-aspartate + O2 = iminosuccinate + H2O2</text>
        <dbReference type="Rhea" id="RHEA:25876"/>
        <dbReference type="ChEBI" id="CHEBI:15379"/>
        <dbReference type="ChEBI" id="CHEBI:16240"/>
        <dbReference type="ChEBI" id="CHEBI:29991"/>
        <dbReference type="ChEBI" id="CHEBI:77875"/>
        <dbReference type="EC" id="1.4.3.16"/>
    </reaction>
    <physiologicalReaction direction="left-to-right" evidence="10">
        <dbReference type="Rhea" id="RHEA:25877"/>
    </physiologicalReaction>
</comment>
<dbReference type="Pfam" id="PF02910">
    <property type="entry name" value="Succ_DH_flav_C"/>
    <property type="match status" value="1"/>
</dbReference>
<dbReference type="InterPro" id="IPR003953">
    <property type="entry name" value="FAD-dep_OxRdtase_2_FAD-bd"/>
</dbReference>
<comment type="pathway">
    <text evidence="2 12">Cofactor biosynthesis; NAD(+) biosynthesis; iminoaspartate from L-aspartate (oxidase route): step 1/1.</text>
</comment>
<dbReference type="Gene3D" id="3.50.50.60">
    <property type="entry name" value="FAD/NAD(P)-binding domain"/>
    <property type="match status" value="1"/>
</dbReference>
<keyword evidence="8 12" id="KW-0274">FAD</keyword>
<evidence type="ECO:0000256" key="6">
    <source>
        <dbReference type="ARBA" id="ARBA00022630"/>
    </source>
</evidence>
<dbReference type="Gene3D" id="3.90.700.10">
    <property type="entry name" value="Succinate dehydrogenase/fumarate reductase flavoprotein, catalytic domain"/>
    <property type="match status" value="1"/>
</dbReference>
<dbReference type="Gene3D" id="1.20.58.100">
    <property type="entry name" value="Fumarate reductase/succinate dehydrogenase flavoprotein-like, C-terminal domain"/>
    <property type="match status" value="1"/>
</dbReference>
<dbReference type="GO" id="GO:0005737">
    <property type="term" value="C:cytoplasm"/>
    <property type="evidence" value="ECO:0007669"/>
    <property type="project" value="UniProtKB-SubCell"/>
</dbReference>
<keyword evidence="16" id="KW-1185">Reference proteome</keyword>
<evidence type="ECO:0000256" key="10">
    <source>
        <dbReference type="ARBA" id="ARBA00048305"/>
    </source>
</evidence>
<protein>
    <recommendedName>
        <fullName evidence="5 11">L-aspartate oxidase</fullName>
        <ecNumber evidence="4 11">1.4.3.16</ecNumber>
    </recommendedName>
</protein>
<dbReference type="PANTHER" id="PTHR42716">
    <property type="entry name" value="L-ASPARTATE OXIDASE"/>
    <property type="match status" value="1"/>
</dbReference>
<keyword evidence="6 12" id="KW-0285">Flavoprotein</keyword>
<organism evidence="15 16">
    <name type="scientific">Aquibacillus halophilus</name>
    <dbReference type="NCBI Taxonomy" id="930132"/>
    <lineage>
        <taxon>Bacteria</taxon>
        <taxon>Bacillati</taxon>
        <taxon>Bacillota</taxon>
        <taxon>Bacilli</taxon>
        <taxon>Bacillales</taxon>
        <taxon>Bacillaceae</taxon>
        <taxon>Aquibacillus</taxon>
    </lineage>
</organism>
<dbReference type="InterPro" id="IPR005288">
    <property type="entry name" value="NadB"/>
</dbReference>
<evidence type="ECO:0000256" key="8">
    <source>
        <dbReference type="ARBA" id="ARBA00022827"/>
    </source>
</evidence>
<dbReference type="InterPro" id="IPR015939">
    <property type="entry name" value="Fum_Rdtase/Succ_DH_flav-like_C"/>
</dbReference>
<feature type="domain" description="FAD-dependent oxidoreductase 2 FAD-binding" evidence="13">
    <location>
        <begin position="19"/>
        <end position="384"/>
    </location>
</feature>
<keyword evidence="9 12" id="KW-0560">Oxidoreductase</keyword>
<reference evidence="15" key="1">
    <citation type="submission" date="2019-11" db="EMBL/GenBank/DDBJ databases">
        <authorList>
            <person name="Li J."/>
        </authorList>
    </citation>
    <scope>NUCLEOTIDE SEQUENCE</scope>
    <source>
        <strain evidence="15">B6B</strain>
    </source>
</reference>
<dbReference type="SUPFAM" id="SSF51905">
    <property type="entry name" value="FAD/NAD(P)-binding domain"/>
    <property type="match status" value="1"/>
</dbReference>
<dbReference type="GO" id="GO:0033765">
    <property type="term" value="F:steroid dehydrogenase activity, acting on the CH-CH group of donors"/>
    <property type="evidence" value="ECO:0007669"/>
    <property type="project" value="UniProtKB-ARBA"/>
</dbReference>
<keyword evidence="7 12" id="KW-0662">Pyridine nucleotide biosynthesis</keyword>
<dbReference type="NCBIfam" id="NF005978">
    <property type="entry name" value="PRK08071.1"/>
    <property type="match status" value="1"/>
</dbReference>
<evidence type="ECO:0000256" key="1">
    <source>
        <dbReference type="ARBA" id="ARBA00001974"/>
    </source>
</evidence>
<evidence type="ECO:0000256" key="5">
    <source>
        <dbReference type="ARBA" id="ARBA00021901"/>
    </source>
</evidence>
<dbReference type="OrthoDB" id="9806724at2"/>
<evidence type="ECO:0000256" key="9">
    <source>
        <dbReference type="ARBA" id="ARBA00023002"/>
    </source>
</evidence>
<dbReference type="GO" id="GO:0034628">
    <property type="term" value="P:'de novo' NAD+ biosynthetic process from L-aspartate"/>
    <property type="evidence" value="ECO:0007669"/>
    <property type="project" value="TreeGrafter"/>
</dbReference>
<comment type="similarity">
    <text evidence="3 12">Belongs to the FAD-dependent oxidoreductase 2 family. NadB subfamily.</text>
</comment>
<dbReference type="SUPFAM" id="SSF46977">
    <property type="entry name" value="Succinate dehydrogenase/fumarate reductase flavoprotein C-terminal domain"/>
    <property type="match status" value="1"/>
</dbReference>
<comment type="cofactor">
    <cofactor evidence="1 12">
        <name>FAD</name>
        <dbReference type="ChEBI" id="CHEBI:57692"/>
    </cofactor>
</comment>
<dbReference type="InterPro" id="IPR037099">
    <property type="entry name" value="Fum_R/Succ_DH_flav-like_C_sf"/>
</dbReference>
<evidence type="ECO:0000256" key="4">
    <source>
        <dbReference type="ARBA" id="ARBA00012173"/>
    </source>
</evidence>
<evidence type="ECO:0000313" key="15">
    <source>
        <dbReference type="EMBL" id="MRH42992.1"/>
    </source>
</evidence>
<evidence type="ECO:0000259" key="13">
    <source>
        <dbReference type="Pfam" id="PF00890"/>
    </source>
</evidence>
<dbReference type="EC" id="1.4.3.16" evidence="4 11"/>
<dbReference type="Pfam" id="PF00890">
    <property type="entry name" value="FAD_binding_2"/>
    <property type="match status" value="1"/>
</dbReference>
<comment type="caution">
    <text evidence="15">The sequence shown here is derived from an EMBL/GenBank/DDBJ whole genome shotgun (WGS) entry which is preliminary data.</text>
</comment>
<dbReference type="Proteomes" id="UP000799092">
    <property type="component" value="Unassembled WGS sequence"/>
</dbReference>
<comment type="subcellular location">
    <subcellularLocation>
        <location evidence="12">Cytoplasm</location>
    </subcellularLocation>
</comment>
<evidence type="ECO:0000256" key="2">
    <source>
        <dbReference type="ARBA" id="ARBA00004950"/>
    </source>
</evidence>
<evidence type="ECO:0000313" key="16">
    <source>
        <dbReference type="Proteomes" id="UP000799092"/>
    </source>
</evidence>
<dbReference type="NCBIfam" id="TIGR00551">
    <property type="entry name" value="nadB"/>
    <property type="match status" value="1"/>
</dbReference>
<dbReference type="FunFam" id="3.90.700.10:FF:000002">
    <property type="entry name" value="L-aspartate oxidase"/>
    <property type="match status" value="1"/>
</dbReference>
<sequence>MCKYRCKDTLDVIKINSVDIIIIGSGLAALSLADRLSEHKNVIVLTKTKKNNSNSVRAQGGVAASISESDNWKSHYLDTMIAGCNYNNPAAVELLVKQGPEYLTKWIEQGLSFDRDHLGKLTLGKEGAHMHRRIIHAGGDATGKVIMDFLINRLRDKVKIVEDETVLDLIVEANCCQGVVTSNIYNDLSIYYANHVVLATGGCGGLYNVTSNDETVTGDGIALAYRAGAQLTDLEFIQFHPTMLYTHGKSHGLVSEAVRGEGAILVTEKGRPVMKGVHPLEDLAPRDIVARTIQAQINKGNRVYLDISMINNFKEKFPTITSICEQANVSINNKLLPVAPGAHFSMGGVVTDLTGITTVIGLYAIGEVACTGVHGANRLASNSLLEGIVYSNQLADHLLAIKENQITSIEYKNPVNQFEQLNETNLPTKQEITQMMTAHAGIERTQHGLTYARKWIEQFGVHHNHSQFDLRIVSKEDFGKINMLTTCWLIIMSALERTESRGAHYRKDYPLVVKKWDNKRIIRQKLEFINNQKIMFGVGK</sequence>
<dbReference type="UniPathway" id="UPA00253">
    <property type="reaction ID" value="UER00326"/>
</dbReference>